<evidence type="ECO:0000313" key="6">
    <source>
        <dbReference type="Proteomes" id="UP000617734"/>
    </source>
</evidence>
<name>A0A919FLT7_9ACTN</name>
<feature type="domain" description="Peptidase S26" evidence="4">
    <location>
        <begin position="110"/>
        <end position="147"/>
    </location>
</feature>
<dbReference type="AlphaFoldDB" id="A0A919FLT7"/>
<comment type="similarity">
    <text evidence="2">Belongs to the peptidase S26 family.</text>
</comment>
<protein>
    <recommendedName>
        <fullName evidence="4">Peptidase S26 domain-containing protein</fullName>
    </recommendedName>
</protein>
<evidence type="ECO:0000313" key="5">
    <source>
        <dbReference type="EMBL" id="GHH68672.1"/>
    </source>
</evidence>
<feature type="domain" description="Peptidase S26" evidence="4">
    <location>
        <begin position="12"/>
        <end position="99"/>
    </location>
</feature>
<comment type="subcellular location">
    <subcellularLocation>
        <location evidence="1">Cell membrane</location>
        <topology evidence="1">Single-pass type II membrane protein</topology>
    </subcellularLocation>
</comment>
<reference evidence="5" key="1">
    <citation type="journal article" date="2014" name="Int. J. Syst. Evol. Microbiol.">
        <title>Complete genome sequence of Corynebacterium casei LMG S-19264T (=DSM 44701T), isolated from a smear-ripened cheese.</title>
        <authorList>
            <consortium name="US DOE Joint Genome Institute (JGI-PGF)"/>
            <person name="Walter F."/>
            <person name="Albersmeier A."/>
            <person name="Kalinowski J."/>
            <person name="Ruckert C."/>
        </authorList>
    </citation>
    <scope>NUCLEOTIDE SEQUENCE</scope>
    <source>
        <strain evidence="5">JCM 4646</strain>
    </source>
</reference>
<dbReference type="PRINTS" id="PR00727">
    <property type="entry name" value="LEADERPTASE"/>
</dbReference>
<evidence type="ECO:0000259" key="4">
    <source>
        <dbReference type="Pfam" id="PF10502"/>
    </source>
</evidence>
<dbReference type="Gene3D" id="2.10.109.10">
    <property type="entry name" value="Umud Fragment, subunit A"/>
    <property type="match status" value="1"/>
</dbReference>
<dbReference type="InterPro" id="IPR036286">
    <property type="entry name" value="LexA/Signal_pep-like_sf"/>
</dbReference>
<organism evidence="5 6">
    <name type="scientific">Kitasatospora indigofera</name>
    <dbReference type="NCBI Taxonomy" id="67307"/>
    <lineage>
        <taxon>Bacteria</taxon>
        <taxon>Bacillati</taxon>
        <taxon>Actinomycetota</taxon>
        <taxon>Actinomycetes</taxon>
        <taxon>Kitasatosporales</taxon>
        <taxon>Streptomycetaceae</taxon>
        <taxon>Kitasatospora</taxon>
    </lineage>
</organism>
<dbReference type="CDD" id="cd06462">
    <property type="entry name" value="Peptidase_S24_S26"/>
    <property type="match status" value="1"/>
</dbReference>
<feature type="active site" evidence="3">
    <location>
        <position position="34"/>
    </location>
</feature>
<comment type="caution">
    <text evidence="5">The sequence shown here is derived from an EMBL/GenBank/DDBJ whole genome shotgun (WGS) entry which is preliminary data.</text>
</comment>
<feature type="active site" evidence="3">
    <location>
        <position position="89"/>
    </location>
</feature>
<evidence type="ECO:0000256" key="2">
    <source>
        <dbReference type="ARBA" id="ARBA00009370"/>
    </source>
</evidence>
<dbReference type="Pfam" id="PF10502">
    <property type="entry name" value="Peptidase_S26"/>
    <property type="match status" value="2"/>
</dbReference>
<accession>A0A919FLT7</accession>
<gene>
    <name evidence="5" type="ORF">GCM10018781_26060</name>
</gene>
<dbReference type="InterPro" id="IPR019533">
    <property type="entry name" value="Peptidase_S26"/>
</dbReference>
<keyword evidence="6" id="KW-1185">Reference proteome</keyword>
<reference evidence="5" key="2">
    <citation type="submission" date="2020-09" db="EMBL/GenBank/DDBJ databases">
        <authorList>
            <person name="Sun Q."/>
            <person name="Ohkuma M."/>
        </authorList>
    </citation>
    <scope>NUCLEOTIDE SEQUENCE</scope>
    <source>
        <strain evidence="5">JCM 4646</strain>
    </source>
</reference>
<evidence type="ECO:0000256" key="3">
    <source>
        <dbReference type="PIRSR" id="PIRSR600223-1"/>
    </source>
</evidence>
<dbReference type="GO" id="GO:0005886">
    <property type="term" value="C:plasma membrane"/>
    <property type="evidence" value="ECO:0007669"/>
    <property type="project" value="UniProtKB-SubCell"/>
</dbReference>
<dbReference type="GO" id="GO:0004252">
    <property type="term" value="F:serine-type endopeptidase activity"/>
    <property type="evidence" value="ECO:0007669"/>
    <property type="project" value="InterPro"/>
</dbReference>
<dbReference type="GeneID" id="95353062"/>
<evidence type="ECO:0000256" key="1">
    <source>
        <dbReference type="ARBA" id="ARBA00004401"/>
    </source>
</evidence>
<dbReference type="Proteomes" id="UP000617734">
    <property type="component" value="Unassembled WGS sequence"/>
</dbReference>
<sequence>MNLLHLLLGAAALLAALLVLLRLSVSVLLVSGPSMTPALRHGQRVLFVRPGLARLRTGRIVVVTPPAMATDGRPARTGRPPGGRPLLVKRVAAVAGEPVPPEVREAAGAAAGDVVPPGRLVLLGDNPGFSTDSRLWGLLPTQSVVGIVLDGIRPRG</sequence>
<dbReference type="SUPFAM" id="SSF51306">
    <property type="entry name" value="LexA/Signal peptidase"/>
    <property type="match status" value="1"/>
</dbReference>
<dbReference type="PANTHER" id="PTHR43390">
    <property type="entry name" value="SIGNAL PEPTIDASE I"/>
    <property type="match status" value="1"/>
</dbReference>
<proteinExistence type="inferred from homology"/>
<dbReference type="GO" id="GO:0006465">
    <property type="term" value="P:signal peptide processing"/>
    <property type="evidence" value="ECO:0007669"/>
    <property type="project" value="InterPro"/>
</dbReference>
<dbReference type="InterPro" id="IPR000223">
    <property type="entry name" value="Pept_S26A_signal_pept_1"/>
</dbReference>
<dbReference type="PANTHER" id="PTHR43390:SF1">
    <property type="entry name" value="CHLOROPLAST PROCESSING PEPTIDASE"/>
    <property type="match status" value="1"/>
</dbReference>
<dbReference type="RefSeq" id="WP_229927388.1">
    <property type="nucleotide sequence ID" value="NZ_BNBO01000011.1"/>
</dbReference>
<dbReference type="EMBL" id="BNBO01000011">
    <property type="protein sequence ID" value="GHH68672.1"/>
    <property type="molecule type" value="Genomic_DNA"/>
</dbReference>